<evidence type="ECO:0000313" key="2">
    <source>
        <dbReference type="EMBL" id="KAL3807644.1"/>
    </source>
</evidence>
<dbReference type="SMART" id="SM00248">
    <property type="entry name" value="ANK"/>
    <property type="match status" value="5"/>
</dbReference>
<reference evidence="2 3" key="1">
    <citation type="submission" date="2024-10" db="EMBL/GenBank/DDBJ databases">
        <title>Updated reference genomes for cyclostephanoid diatoms.</title>
        <authorList>
            <person name="Roberts W.R."/>
            <person name="Alverson A.J."/>
        </authorList>
    </citation>
    <scope>NUCLEOTIDE SEQUENCE [LARGE SCALE GENOMIC DNA]</scope>
    <source>
        <strain evidence="2 3">AJA228-03</strain>
    </source>
</reference>
<dbReference type="SUPFAM" id="SSF48403">
    <property type="entry name" value="Ankyrin repeat"/>
    <property type="match status" value="2"/>
</dbReference>
<evidence type="ECO:0000259" key="1">
    <source>
        <dbReference type="PROSITE" id="PS50011"/>
    </source>
</evidence>
<dbReference type="PANTHER" id="PTHR24121">
    <property type="entry name" value="NO MECHANORECEPTOR POTENTIAL C, ISOFORM D-RELATED"/>
    <property type="match status" value="1"/>
</dbReference>
<dbReference type="SUPFAM" id="SSF56112">
    <property type="entry name" value="Protein kinase-like (PK-like)"/>
    <property type="match status" value="1"/>
</dbReference>
<feature type="domain" description="Protein kinase" evidence="1">
    <location>
        <begin position="930"/>
        <end position="1233"/>
    </location>
</feature>
<organism evidence="2 3">
    <name type="scientific">Cyclostephanos tholiformis</name>
    <dbReference type="NCBI Taxonomy" id="382380"/>
    <lineage>
        <taxon>Eukaryota</taxon>
        <taxon>Sar</taxon>
        <taxon>Stramenopiles</taxon>
        <taxon>Ochrophyta</taxon>
        <taxon>Bacillariophyta</taxon>
        <taxon>Coscinodiscophyceae</taxon>
        <taxon>Thalassiosirophycidae</taxon>
        <taxon>Stephanodiscales</taxon>
        <taxon>Stephanodiscaceae</taxon>
        <taxon>Cyclostephanos</taxon>
    </lineage>
</organism>
<dbReference type="EMBL" id="JALLPB020000604">
    <property type="protein sequence ID" value="KAL3807644.1"/>
    <property type="molecule type" value="Genomic_DNA"/>
</dbReference>
<dbReference type="AlphaFoldDB" id="A0ABD3R556"/>
<dbReference type="InterPro" id="IPR000719">
    <property type="entry name" value="Prot_kinase_dom"/>
</dbReference>
<protein>
    <recommendedName>
        <fullName evidence="1">Protein kinase domain-containing protein</fullName>
    </recommendedName>
</protein>
<keyword evidence="3" id="KW-1185">Reference proteome</keyword>
<dbReference type="InterPro" id="IPR011009">
    <property type="entry name" value="Kinase-like_dom_sf"/>
</dbReference>
<dbReference type="InterPro" id="IPR002110">
    <property type="entry name" value="Ankyrin_rpt"/>
</dbReference>
<dbReference type="PROSITE" id="PS50011">
    <property type="entry name" value="PROTEIN_KINASE_DOM"/>
    <property type="match status" value="1"/>
</dbReference>
<dbReference type="PANTHER" id="PTHR24121:SF21">
    <property type="entry name" value="ANKYRIN REPEAT FAMILY PROTEIN"/>
    <property type="match status" value="1"/>
</dbReference>
<dbReference type="Gene3D" id="1.25.40.20">
    <property type="entry name" value="Ankyrin repeat-containing domain"/>
    <property type="match status" value="2"/>
</dbReference>
<evidence type="ECO:0000313" key="3">
    <source>
        <dbReference type="Proteomes" id="UP001530377"/>
    </source>
</evidence>
<proteinExistence type="predicted"/>
<name>A0ABD3R556_9STRA</name>
<dbReference type="Proteomes" id="UP001530377">
    <property type="component" value="Unassembled WGS sequence"/>
</dbReference>
<gene>
    <name evidence="2" type="ORF">ACHAXA_004769</name>
</gene>
<accession>A0ABD3R556</accession>
<dbReference type="Gene3D" id="1.10.510.10">
    <property type="entry name" value="Transferase(Phosphotransferase) domain 1"/>
    <property type="match status" value="1"/>
</dbReference>
<sequence>MTGMVKFTGVDDQSNDGVSSYHFPSTVSPSPITMSRIDQHLADLNVDRNLAQWRPTQAQLRWAHFHREARARDTMDRIVRLMKFPSSLSDVEGAHLSDADDSSVNVNDFVKDSWRNNVVISSGRRALLRVSSRAYEERKKNKNSIFLSNNESQCHVESKRNENKSEVKFARPNIHERPCAVDENEERMRRFEEARKAISRSLALHHMRPHTIGESEDRIRRFEDAHKAMMRATHANCDNDETDVSTRWLKAGCKRWTRDPNIAAAVSIDGRVYDDLQRTPTVSLKQMNELNGRSTRWWTSPKNIRQFCIIGEKKSLSGTLAHVIETAKNPQEALYLDKMSDIQPVVNGTKHDKVESKTSVGISTLRLLFSGVQNTTERHECNKSRLKTKENMDITSLWHQRGHNQKEKAIIQGSETGYISTLPARNAITSVASIEEEAANVTKKEDEKMDNKTAERSKFSHIDVTDFAKSLFTERIEPTIIDTDGAESDVTDFHDLHYAARMRSMLMSPQLITKRYHQALRTIEGRNWTQLSCLLCANPWLMEMKDVRNDQALVHTLSLFGGGQNDADNAILPKELVRTIIDYDPNVVYKLDVEGNLPLHMASASGNIIMIEELGLLFPGAASVQNHDGLLPLHLAIISCDLFITCLQAVKLLLAMFPGAVGVRDNDGNTPLHTAATILRGENATVVINHLMEAFQVMTIDIGDSPDKNWSVDTFSTEIDESAMIVSDTSEHISPDNSRSIDTWKNNAGETPLTAAIKSQAGRQVVEALLVGYGNQLSAIERNSDSLNALHLALDSGFYDADVVLTILKLCPKMATIPDAEGMLPIQIACRNMREKEIILAISIIDLPIDLGANGRAILRDGFGASWSYLICESHDLHVAVVKKILALCSHPQKEALSLAIANNTSDSRTVAACATPQCKDVLRRSLMFLRRFEILGGQNDNFAFSWNTKRFDAIDYGADDDPIQNGNKVSLVYYADAESYTKDAEHLRKIALDTELFEKLNYFAAADVEADADPNDSSGSLLLHCITADKPTTILADVIYGMSHRRRIKDFRKSRYILRGIAKGLLTLHGKNIIHGSLHSNNVGKFGKRWKLTGLPGSVGTGEQFDASRLGLHSPPEAFVFARCKANRERFIAVIAPSLEAEQTVDVWAFGKLMYEVLVGESLFGDFTEKDNNLRAPKCILTWNDNSLEKVSRKLSSSGMAATGVDLILCCLSPHRSARLQTMSDILDHPFWWEENGLGAGVESN</sequence>
<comment type="caution">
    <text evidence="2">The sequence shown here is derived from an EMBL/GenBank/DDBJ whole genome shotgun (WGS) entry which is preliminary data.</text>
</comment>
<dbReference type="InterPro" id="IPR036770">
    <property type="entry name" value="Ankyrin_rpt-contain_sf"/>
</dbReference>